<feature type="domain" description="Casparian strip membrane protein" evidence="9">
    <location>
        <begin position="22"/>
        <end position="107"/>
    </location>
</feature>
<comment type="similarity">
    <text evidence="2 8">Belongs to the Casparian strip membrane proteins (CASP) family.</text>
</comment>
<keyword evidence="4 8" id="KW-1003">Cell membrane</keyword>
<keyword evidence="5 8" id="KW-0812">Transmembrane</keyword>
<comment type="subcellular location">
    <subcellularLocation>
        <location evidence="1 8">Cell membrane</location>
        <topology evidence="1 8">Multi-pass membrane protein</topology>
    </subcellularLocation>
</comment>
<name>A0A3L6F773_MAIZE</name>
<sequence length="208" mass="23300">MAGGRTGAVGALLRWWRTQDLLDRSGSALRAGAWAFSLLAFLVMACNEHGDWRQFDRYEEYRYIVAIGLLAFVYTTLQLLRHGVCLTGGQDLEPKTGLLVDFAGDQSSVLHSQPKSTVGTPAYIAPEVLLKKEYDGKRILGVQYSIPDYVYISPECQNLVSRIFVADPATRITIPEIGNHPWFLKNLPADLMDDSTMSKQYKEPEQPM</sequence>
<dbReference type="Gene3D" id="1.10.510.10">
    <property type="entry name" value="Transferase(Phosphotransferase) domain 1"/>
    <property type="match status" value="1"/>
</dbReference>
<dbReference type="AlphaFoldDB" id="A0A3L6F773"/>
<dbReference type="InterPro" id="IPR006702">
    <property type="entry name" value="CASP_dom"/>
</dbReference>
<dbReference type="Proteomes" id="UP000251960">
    <property type="component" value="Chromosome 4"/>
</dbReference>
<keyword evidence="6 8" id="KW-1133">Transmembrane helix</keyword>
<dbReference type="PANTHER" id="PTHR33573">
    <property type="entry name" value="CASP-LIKE PROTEIN 4A4"/>
    <property type="match status" value="1"/>
</dbReference>
<reference evidence="10" key="1">
    <citation type="journal article" date="2018" name="Nat. Genet.">
        <title>Extensive intraspecific gene order and gene structural variations between Mo17 and other maize genomes.</title>
        <authorList>
            <person name="Sun S."/>
            <person name="Zhou Y."/>
            <person name="Chen J."/>
            <person name="Shi J."/>
            <person name="Zhao H."/>
            <person name="Zhao H."/>
            <person name="Song W."/>
            <person name="Zhang M."/>
            <person name="Cui Y."/>
            <person name="Dong X."/>
            <person name="Liu H."/>
            <person name="Ma X."/>
            <person name="Jiao Y."/>
            <person name="Wang B."/>
            <person name="Wei X."/>
            <person name="Stein J.C."/>
            <person name="Glaubitz J.C."/>
            <person name="Lu F."/>
            <person name="Yu G."/>
            <person name="Liang C."/>
            <person name="Fengler K."/>
            <person name="Li B."/>
            <person name="Rafalski A."/>
            <person name="Schnable P.S."/>
            <person name="Ware D.H."/>
            <person name="Buckler E.S."/>
            <person name="Lai J."/>
        </authorList>
    </citation>
    <scope>NUCLEOTIDE SEQUENCE [LARGE SCALE GENOMIC DNA]</scope>
    <source>
        <tissue evidence="10">Seedling</tissue>
    </source>
</reference>
<dbReference type="GO" id="GO:0016301">
    <property type="term" value="F:kinase activity"/>
    <property type="evidence" value="ECO:0007669"/>
    <property type="project" value="UniProtKB-KW"/>
</dbReference>
<evidence type="ECO:0000256" key="1">
    <source>
        <dbReference type="ARBA" id="ARBA00004651"/>
    </source>
</evidence>
<gene>
    <name evidence="10" type="primary">SAPK10_5</name>
    <name evidence="10" type="ORF">Zm00014a_009637</name>
</gene>
<feature type="transmembrane region" description="Helical" evidence="8">
    <location>
        <begin position="31"/>
        <end position="49"/>
    </location>
</feature>
<evidence type="ECO:0000313" key="10">
    <source>
        <dbReference type="EMBL" id="PWZ28870.1"/>
    </source>
</evidence>
<dbReference type="InterPro" id="IPR011009">
    <property type="entry name" value="Kinase-like_dom_sf"/>
</dbReference>
<dbReference type="PANTHER" id="PTHR33573:SF57">
    <property type="entry name" value="CASP-LIKE PROTEIN 4B1"/>
    <property type="match status" value="1"/>
</dbReference>
<dbReference type="Pfam" id="PF04535">
    <property type="entry name" value="CASP_dom"/>
    <property type="match status" value="1"/>
</dbReference>
<accession>A0A3L6F773</accession>
<dbReference type="SUPFAM" id="SSF56112">
    <property type="entry name" value="Protein kinase-like (PK-like)"/>
    <property type="match status" value="1"/>
</dbReference>
<protein>
    <recommendedName>
        <fullName evidence="8">CASP-like protein</fullName>
    </recommendedName>
</protein>
<evidence type="ECO:0000259" key="9">
    <source>
        <dbReference type="Pfam" id="PF04535"/>
    </source>
</evidence>
<dbReference type="EMBL" id="NCVQ01000005">
    <property type="protein sequence ID" value="PWZ28870.1"/>
    <property type="molecule type" value="Genomic_DNA"/>
</dbReference>
<feature type="transmembrane region" description="Helical" evidence="8">
    <location>
        <begin position="61"/>
        <end position="80"/>
    </location>
</feature>
<organism evidence="10">
    <name type="scientific">Zea mays</name>
    <name type="common">Maize</name>
    <dbReference type="NCBI Taxonomy" id="4577"/>
    <lineage>
        <taxon>Eukaryota</taxon>
        <taxon>Viridiplantae</taxon>
        <taxon>Streptophyta</taxon>
        <taxon>Embryophyta</taxon>
        <taxon>Tracheophyta</taxon>
        <taxon>Spermatophyta</taxon>
        <taxon>Magnoliopsida</taxon>
        <taxon>Liliopsida</taxon>
        <taxon>Poales</taxon>
        <taxon>Poaceae</taxon>
        <taxon>PACMAD clade</taxon>
        <taxon>Panicoideae</taxon>
        <taxon>Andropogonodae</taxon>
        <taxon>Andropogoneae</taxon>
        <taxon>Tripsacinae</taxon>
        <taxon>Zea</taxon>
    </lineage>
</organism>
<dbReference type="ExpressionAtlas" id="A0A3L6F773">
    <property type="expression patterns" value="baseline and differential"/>
</dbReference>
<evidence type="ECO:0000256" key="2">
    <source>
        <dbReference type="ARBA" id="ARBA00007651"/>
    </source>
</evidence>
<keyword evidence="10" id="KW-0418">Kinase</keyword>
<dbReference type="GO" id="GO:0005886">
    <property type="term" value="C:plasma membrane"/>
    <property type="evidence" value="ECO:0007669"/>
    <property type="project" value="UniProtKB-SubCell"/>
</dbReference>
<proteinExistence type="inferred from homology"/>
<evidence type="ECO:0000256" key="7">
    <source>
        <dbReference type="ARBA" id="ARBA00023136"/>
    </source>
</evidence>
<evidence type="ECO:0000256" key="5">
    <source>
        <dbReference type="ARBA" id="ARBA00022692"/>
    </source>
</evidence>
<comment type="caution">
    <text evidence="8">Lacks conserved residue(s) required for the propagation of feature annotation.</text>
</comment>
<comment type="caution">
    <text evidence="10">The sequence shown here is derived from an EMBL/GenBank/DDBJ whole genome shotgun (WGS) entry which is preliminary data.</text>
</comment>
<evidence type="ECO:0000256" key="8">
    <source>
        <dbReference type="RuleBase" id="RU361233"/>
    </source>
</evidence>
<evidence type="ECO:0000256" key="4">
    <source>
        <dbReference type="ARBA" id="ARBA00022475"/>
    </source>
</evidence>
<keyword evidence="7 8" id="KW-0472">Membrane</keyword>
<evidence type="ECO:0000256" key="6">
    <source>
        <dbReference type="ARBA" id="ARBA00022989"/>
    </source>
</evidence>
<keyword evidence="10" id="KW-0808">Transferase</keyword>
<comment type="subunit">
    <text evidence="3 8">Homodimer and heterodimers.</text>
</comment>
<evidence type="ECO:0000256" key="3">
    <source>
        <dbReference type="ARBA" id="ARBA00011489"/>
    </source>
</evidence>